<feature type="domain" description="STAS" evidence="3">
    <location>
        <begin position="18"/>
        <end position="126"/>
    </location>
</feature>
<evidence type="ECO:0000256" key="1">
    <source>
        <dbReference type="ARBA" id="ARBA00009013"/>
    </source>
</evidence>
<name>A0A1Q4HIF9_9MYCO</name>
<dbReference type="PROSITE" id="PS50801">
    <property type="entry name" value="STAS"/>
    <property type="match status" value="1"/>
</dbReference>
<dbReference type="NCBIfam" id="TIGR00377">
    <property type="entry name" value="ant_ant_sig"/>
    <property type="match status" value="1"/>
</dbReference>
<keyword evidence="7" id="KW-1185">Reference proteome</keyword>
<evidence type="ECO:0000313" key="6">
    <source>
        <dbReference type="Proteomes" id="UP000191039"/>
    </source>
</evidence>
<dbReference type="AlphaFoldDB" id="A0A1Q4HIF9"/>
<dbReference type="EMBL" id="MIJD01000023">
    <property type="protein sequence ID" value="OPE55668.1"/>
    <property type="molecule type" value="Genomic_DNA"/>
</dbReference>
<reference evidence="5 7" key="2">
    <citation type="submission" date="2017-10" db="EMBL/GenBank/DDBJ databases">
        <title>The new phylogeny of genus Mycobacterium.</title>
        <authorList>
            <person name="Tortoli E."/>
            <person name="Trovato A."/>
            <person name="Cirillo D.M."/>
        </authorList>
    </citation>
    <scope>NUCLEOTIDE SEQUENCE [LARGE SCALE GENOMIC DNA]</scope>
    <source>
        <strain evidence="5 7">IP141170001</strain>
    </source>
</reference>
<dbReference type="RefSeq" id="WP_073855782.1">
    <property type="nucleotide sequence ID" value="NZ_BAAATC010000009.1"/>
</dbReference>
<dbReference type="InterPro" id="IPR003658">
    <property type="entry name" value="Anti-sigma_ant"/>
</dbReference>
<gene>
    <name evidence="4" type="ORF">BV510_03965</name>
    <name evidence="5" type="ORF">CRI78_14870</name>
</gene>
<dbReference type="EMBL" id="PDCR01000018">
    <property type="protein sequence ID" value="PEG53730.1"/>
    <property type="molecule type" value="Genomic_DNA"/>
</dbReference>
<dbReference type="Pfam" id="PF01740">
    <property type="entry name" value="STAS"/>
    <property type="match status" value="1"/>
</dbReference>
<comment type="caution">
    <text evidence="5">The sequence shown here is derived from an EMBL/GenBank/DDBJ whole genome shotgun (WGS) entry which is preliminary data.</text>
</comment>
<dbReference type="PANTHER" id="PTHR33495">
    <property type="entry name" value="ANTI-SIGMA FACTOR ANTAGONIST TM_1081-RELATED-RELATED"/>
    <property type="match status" value="1"/>
</dbReference>
<dbReference type="OrthoDB" id="3393696at2"/>
<evidence type="ECO:0000313" key="4">
    <source>
        <dbReference type="EMBL" id="OPE55668.1"/>
    </source>
</evidence>
<proteinExistence type="inferred from homology"/>
<dbReference type="GO" id="GO:0043856">
    <property type="term" value="F:anti-sigma factor antagonist activity"/>
    <property type="evidence" value="ECO:0007669"/>
    <property type="project" value="InterPro"/>
</dbReference>
<dbReference type="CDD" id="cd07043">
    <property type="entry name" value="STAS_anti-anti-sigma_factors"/>
    <property type="match status" value="1"/>
</dbReference>
<dbReference type="InterPro" id="IPR002645">
    <property type="entry name" value="STAS_dom"/>
</dbReference>
<organism evidence="5 7">
    <name type="scientific">Mycolicibacterium diernhoferi</name>
    <dbReference type="NCBI Taxonomy" id="1801"/>
    <lineage>
        <taxon>Bacteria</taxon>
        <taxon>Bacillati</taxon>
        <taxon>Actinomycetota</taxon>
        <taxon>Actinomycetes</taxon>
        <taxon>Mycobacteriales</taxon>
        <taxon>Mycobacteriaceae</taxon>
        <taxon>Mycolicibacterium</taxon>
    </lineage>
</organism>
<dbReference type="STRING" id="1801.BRW64_07845"/>
<dbReference type="Proteomes" id="UP000220340">
    <property type="component" value="Unassembled WGS sequence"/>
</dbReference>
<dbReference type="SUPFAM" id="SSF52091">
    <property type="entry name" value="SpoIIaa-like"/>
    <property type="match status" value="1"/>
</dbReference>
<reference evidence="4 6" key="1">
    <citation type="submission" date="2016-09" db="EMBL/GenBank/DDBJ databases">
        <title>genome sequences of unsequenced Mycobacteria.</title>
        <authorList>
            <person name="Greninger A.L."/>
            <person name="Jerome K.R."/>
            <person name="Mcnair B."/>
            <person name="Wallis C."/>
            <person name="Fang F."/>
        </authorList>
    </citation>
    <scope>NUCLEOTIDE SEQUENCE [LARGE SCALE GENOMIC DNA]</scope>
    <source>
        <strain evidence="4 6">BM1</strain>
    </source>
</reference>
<comment type="similarity">
    <text evidence="1 2">Belongs to the anti-sigma-factor antagonist family.</text>
</comment>
<dbReference type="Gene3D" id="3.30.750.24">
    <property type="entry name" value="STAS domain"/>
    <property type="match status" value="1"/>
</dbReference>
<evidence type="ECO:0000313" key="7">
    <source>
        <dbReference type="Proteomes" id="UP000220340"/>
    </source>
</evidence>
<evidence type="ECO:0000259" key="3">
    <source>
        <dbReference type="PROSITE" id="PS50801"/>
    </source>
</evidence>
<evidence type="ECO:0000313" key="5">
    <source>
        <dbReference type="EMBL" id="PEG53730.1"/>
    </source>
</evidence>
<protein>
    <recommendedName>
        <fullName evidence="2">Anti-sigma factor antagonist</fullName>
    </recommendedName>
</protein>
<dbReference type="Proteomes" id="UP000191039">
    <property type="component" value="Unassembled WGS sequence"/>
</dbReference>
<accession>A0A1Q4HIF9</accession>
<sequence>MVSQPEPVVGGRGAVASCTVQEHQSGDVTVLSVHGTLDVLTTPELEAEISAAATKSPACLVVDLSAVDFLGSSGMGALVTAHSDLTPAVRFAIVADGPITSRPLKLIGVADIIDIYSTLDEALTALAPE</sequence>
<dbReference type="InterPro" id="IPR036513">
    <property type="entry name" value="STAS_dom_sf"/>
</dbReference>
<dbReference type="PANTHER" id="PTHR33495:SF13">
    <property type="entry name" value="ANTI-SIGMA-F FACTOR ANTAGONIST RSFB"/>
    <property type="match status" value="1"/>
</dbReference>
<evidence type="ECO:0000256" key="2">
    <source>
        <dbReference type="RuleBase" id="RU003749"/>
    </source>
</evidence>